<keyword evidence="3" id="KW-1185">Reference proteome</keyword>
<evidence type="ECO:0000313" key="3">
    <source>
        <dbReference type="Proteomes" id="UP001187415"/>
    </source>
</evidence>
<comment type="caution">
    <text evidence="2">The sequence shown here is derived from an EMBL/GenBank/DDBJ whole genome shotgun (WGS) entry which is preliminary data.</text>
</comment>
<proteinExistence type="predicted"/>
<dbReference type="EMBL" id="JAUPFM010000005">
    <property type="protein sequence ID" value="KAK2851276.1"/>
    <property type="molecule type" value="Genomic_DNA"/>
</dbReference>
<protein>
    <submittedName>
        <fullName evidence="2">Uncharacterized protein</fullName>
    </submittedName>
</protein>
<organism evidence="2 3">
    <name type="scientific">Channa striata</name>
    <name type="common">Snakehead murrel</name>
    <name type="synonym">Ophicephalus striatus</name>
    <dbReference type="NCBI Taxonomy" id="64152"/>
    <lineage>
        <taxon>Eukaryota</taxon>
        <taxon>Metazoa</taxon>
        <taxon>Chordata</taxon>
        <taxon>Craniata</taxon>
        <taxon>Vertebrata</taxon>
        <taxon>Euteleostomi</taxon>
        <taxon>Actinopterygii</taxon>
        <taxon>Neopterygii</taxon>
        <taxon>Teleostei</taxon>
        <taxon>Neoteleostei</taxon>
        <taxon>Acanthomorphata</taxon>
        <taxon>Anabantaria</taxon>
        <taxon>Anabantiformes</taxon>
        <taxon>Channoidei</taxon>
        <taxon>Channidae</taxon>
        <taxon>Channa</taxon>
    </lineage>
</organism>
<dbReference type="Proteomes" id="UP001187415">
    <property type="component" value="Unassembled WGS sequence"/>
</dbReference>
<evidence type="ECO:0000313" key="2">
    <source>
        <dbReference type="EMBL" id="KAK2851276.1"/>
    </source>
</evidence>
<evidence type="ECO:0000256" key="1">
    <source>
        <dbReference type="SAM" id="MobiDB-lite"/>
    </source>
</evidence>
<accession>A0AA88SWG1</accession>
<feature type="compositionally biased region" description="Polar residues" evidence="1">
    <location>
        <begin position="1"/>
        <end position="15"/>
    </location>
</feature>
<feature type="region of interest" description="Disordered" evidence="1">
    <location>
        <begin position="1"/>
        <end position="43"/>
    </location>
</feature>
<reference evidence="2" key="1">
    <citation type="submission" date="2023-07" db="EMBL/GenBank/DDBJ databases">
        <title>Chromosome-level Genome Assembly of Striped Snakehead (Channa striata).</title>
        <authorList>
            <person name="Liu H."/>
        </authorList>
    </citation>
    <scope>NUCLEOTIDE SEQUENCE</scope>
    <source>
        <strain evidence="2">Gz</strain>
        <tissue evidence="2">Muscle</tissue>
    </source>
</reference>
<dbReference type="AlphaFoldDB" id="A0AA88SWG1"/>
<gene>
    <name evidence="2" type="ORF">Q5P01_007552</name>
</gene>
<name>A0AA88SWG1_CHASR</name>
<sequence length="128" mass="14049">MSRWNSLQPQQQGQINLELDPGAAPLHEHQRSGSSSERTLKHRDCVQTQRADAAACGAACQNAFVDLHSPTESCDNLFRESSHKAGQMNYGNYTQTSHGGKHIECFPPTDVPEQESHLIQEAGALPVQ</sequence>